<organism evidence="1 2">
    <name type="scientific">Melastoma candidum</name>
    <dbReference type="NCBI Taxonomy" id="119954"/>
    <lineage>
        <taxon>Eukaryota</taxon>
        <taxon>Viridiplantae</taxon>
        <taxon>Streptophyta</taxon>
        <taxon>Embryophyta</taxon>
        <taxon>Tracheophyta</taxon>
        <taxon>Spermatophyta</taxon>
        <taxon>Magnoliopsida</taxon>
        <taxon>eudicotyledons</taxon>
        <taxon>Gunneridae</taxon>
        <taxon>Pentapetalae</taxon>
        <taxon>rosids</taxon>
        <taxon>malvids</taxon>
        <taxon>Myrtales</taxon>
        <taxon>Melastomataceae</taxon>
        <taxon>Melastomatoideae</taxon>
        <taxon>Melastomateae</taxon>
        <taxon>Melastoma</taxon>
    </lineage>
</organism>
<comment type="caution">
    <text evidence="1">The sequence shown here is derived from an EMBL/GenBank/DDBJ whole genome shotgun (WGS) entry which is preliminary data.</text>
</comment>
<evidence type="ECO:0000313" key="1">
    <source>
        <dbReference type="EMBL" id="KAI4342564.1"/>
    </source>
</evidence>
<sequence length="154" mass="17906">MSKQYHPWPVLTCTMAFLSWMVAFGYMLVFLLQIVQGEEPSGYGVISTRCGMKDRPDSEYQGYVREVEETLRTYTAKKGYSTYYDTEDRTCFGFGRCNYHELSPDACKNCLDEAWAVIEQICGFSVGAEVLLSGCQMRFEKYDFKWHTLPRRPF</sequence>
<evidence type="ECO:0000313" key="2">
    <source>
        <dbReference type="Proteomes" id="UP001057402"/>
    </source>
</evidence>
<dbReference type="Proteomes" id="UP001057402">
    <property type="component" value="Chromosome 7"/>
</dbReference>
<gene>
    <name evidence="1" type="ORF">MLD38_027178</name>
</gene>
<keyword evidence="2" id="KW-1185">Reference proteome</keyword>
<name>A0ACB9P482_9MYRT</name>
<dbReference type="EMBL" id="CM042886">
    <property type="protein sequence ID" value="KAI4342564.1"/>
    <property type="molecule type" value="Genomic_DNA"/>
</dbReference>
<reference evidence="2" key="1">
    <citation type="journal article" date="2023" name="Front. Plant Sci.">
        <title>Chromosomal-level genome assembly of Melastoma candidum provides insights into trichome evolution.</title>
        <authorList>
            <person name="Zhong Y."/>
            <person name="Wu W."/>
            <person name="Sun C."/>
            <person name="Zou P."/>
            <person name="Liu Y."/>
            <person name="Dai S."/>
            <person name="Zhou R."/>
        </authorList>
    </citation>
    <scope>NUCLEOTIDE SEQUENCE [LARGE SCALE GENOMIC DNA]</scope>
</reference>
<proteinExistence type="predicted"/>
<accession>A0ACB9P482</accession>
<protein>
    <submittedName>
        <fullName evidence="1">Uncharacterized protein</fullName>
    </submittedName>
</protein>